<evidence type="ECO:0000256" key="1">
    <source>
        <dbReference type="SAM" id="SignalP"/>
    </source>
</evidence>
<dbReference type="Proteomes" id="UP000305792">
    <property type="component" value="Unassembled WGS sequence"/>
</dbReference>
<feature type="signal peptide" evidence="1">
    <location>
        <begin position="1"/>
        <end position="29"/>
    </location>
</feature>
<dbReference type="PROSITE" id="PS51318">
    <property type="entry name" value="TAT"/>
    <property type="match status" value="1"/>
</dbReference>
<accession>A0A4S8PHZ2</accession>
<protein>
    <submittedName>
        <fullName evidence="2">Uncharacterized protein</fullName>
    </submittedName>
</protein>
<comment type="caution">
    <text evidence="2">The sequence shown here is derived from an EMBL/GenBank/DDBJ whole genome shotgun (WGS) entry which is preliminary data.</text>
</comment>
<evidence type="ECO:0000313" key="3">
    <source>
        <dbReference type="Proteomes" id="UP000305792"/>
    </source>
</evidence>
<keyword evidence="3" id="KW-1185">Reference proteome</keyword>
<dbReference type="OrthoDB" id="3831300at2"/>
<name>A0A4S8PHZ2_9ACTN</name>
<gene>
    <name evidence="2" type="ORF">E9998_07460</name>
</gene>
<evidence type="ECO:0000313" key="2">
    <source>
        <dbReference type="EMBL" id="THV30200.1"/>
    </source>
</evidence>
<dbReference type="EMBL" id="STGX01000004">
    <property type="protein sequence ID" value="THV30200.1"/>
    <property type="molecule type" value="Genomic_DNA"/>
</dbReference>
<dbReference type="RefSeq" id="WP_136529073.1">
    <property type="nucleotide sequence ID" value="NZ_STGX01000004.1"/>
</dbReference>
<keyword evidence="1" id="KW-0732">Signal</keyword>
<reference evidence="2 3" key="1">
    <citation type="journal article" date="2018" name="Int. J. Syst. Evol. Microbiol.">
        <title>Glycomyces paridis sp. nov., isolated from the medicinal plant Paris polyphylla.</title>
        <authorList>
            <person name="Fang X.M."/>
            <person name="Bai J.L."/>
            <person name="Su J."/>
            <person name="Zhao L.L."/>
            <person name="Liu H.Y."/>
            <person name="Ma B.P."/>
            <person name="Zhang Y.Q."/>
            <person name="Yu L.Y."/>
        </authorList>
    </citation>
    <scope>NUCLEOTIDE SEQUENCE [LARGE SCALE GENOMIC DNA]</scope>
    <source>
        <strain evidence="2 3">CPCC 204357</strain>
    </source>
</reference>
<proteinExistence type="predicted"/>
<organism evidence="2 3">
    <name type="scientific">Glycomyces paridis</name>
    <dbReference type="NCBI Taxonomy" id="2126555"/>
    <lineage>
        <taxon>Bacteria</taxon>
        <taxon>Bacillati</taxon>
        <taxon>Actinomycetota</taxon>
        <taxon>Actinomycetes</taxon>
        <taxon>Glycomycetales</taxon>
        <taxon>Glycomycetaceae</taxon>
        <taxon>Glycomyces</taxon>
    </lineage>
</organism>
<sequence length="124" mass="12921">MSRNPLTRSAVIGATALAVLGFAAAPAAAADRYIGSSLGSMTHIDDGDDFKVCDNKADGHGVTGYLKERRKGGLTITTVLTVDDGGDSGCDVGSYDILSTHEYIMVLTWNGEGGNTVTSSWFSE</sequence>
<dbReference type="AlphaFoldDB" id="A0A4S8PHZ2"/>
<dbReference type="InterPro" id="IPR006311">
    <property type="entry name" value="TAT_signal"/>
</dbReference>
<feature type="chain" id="PRO_5020246784" evidence="1">
    <location>
        <begin position="30"/>
        <end position="124"/>
    </location>
</feature>